<feature type="transmembrane region" description="Helical" evidence="1">
    <location>
        <begin position="181"/>
        <end position="207"/>
    </location>
</feature>
<dbReference type="Proteomes" id="UP000254131">
    <property type="component" value="Unassembled WGS sequence"/>
</dbReference>
<protein>
    <submittedName>
        <fullName evidence="2">Citrate-Mg2+:H+ or citrate-Ca2+:H+ symporter, CitMHS family</fullName>
    </submittedName>
</protein>
<keyword evidence="1" id="KW-1133">Transmembrane helix</keyword>
<reference evidence="2 3" key="1">
    <citation type="submission" date="2018-06" db="EMBL/GenBank/DDBJ databases">
        <authorList>
            <consortium name="Pathogen Informatics"/>
            <person name="Doyle S."/>
        </authorList>
    </citation>
    <scope>NUCLEOTIDE SEQUENCE [LARGE SCALE GENOMIC DNA]</scope>
    <source>
        <strain evidence="2 3">NCTC13105</strain>
    </source>
</reference>
<name>A0AAX2M1Y4_CAMJU</name>
<evidence type="ECO:0000313" key="3">
    <source>
        <dbReference type="Proteomes" id="UP000254131"/>
    </source>
</evidence>
<keyword evidence="1" id="KW-0472">Membrane</keyword>
<comment type="caution">
    <text evidence="2">The sequence shown here is derived from an EMBL/GenBank/DDBJ whole genome shotgun (WGS) entry which is preliminary data.</text>
</comment>
<accession>A0AAX2M1Y4</accession>
<keyword evidence="1" id="KW-0812">Transmembrane</keyword>
<organism evidence="2 3">
    <name type="scientific">Campylobacter jejuni</name>
    <dbReference type="NCBI Taxonomy" id="197"/>
    <lineage>
        <taxon>Bacteria</taxon>
        <taxon>Pseudomonadati</taxon>
        <taxon>Campylobacterota</taxon>
        <taxon>Epsilonproteobacteria</taxon>
        <taxon>Campylobacterales</taxon>
        <taxon>Campylobacteraceae</taxon>
        <taxon>Campylobacter</taxon>
    </lineage>
</organism>
<evidence type="ECO:0000313" key="2">
    <source>
        <dbReference type="EMBL" id="SUW92546.1"/>
    </source>
</evidence>
<feature type="transmembrane region" description="Helical" evidence="1">
    <location>
        <begin position="267"/>
        <end position="286"/>
    </location>
</feature>
<dbReference type="AlphaFoldDB" id="A0AAX2M1Y4"/>
<sequence length="287" mass="31116">MLLIITSAMGVMNVIPWGGPTLRAATNIGMDANLLWHHIIPIQIVGLVLSLLLAIWIAKIEIKRGAGAGNLSGIKLNIEKSEHHNEKWFWLNLLVTIGVIGLLISGIIPSYICFMIGLVIILPLNYPNLKIAKKVLDRASAGAMLMYITLIGAGILIGVFDKSGIMEKMGVLILNFVPDYLGTYIPLMVGILAVPMAIIFCTDSYFYGVMPIVLSVTKAFGAEPLTIAIIMVIARNCATFISPVVPATLLGCGLAEVNIRDHIKRSFFYIWGISIICLIFAEVAGII</sequence>
<dbReference type="EMBL" id="UFVB01000001">
    <property type="protein sequence ID" value="SUW92546.1"/>
    <property type="molecule type" value="Genomic_DNA"/>
</dbReference>
<evidence type="ECO:0000256" key="1">
    <source>
        <dbReference type="SAM" id="Phobius"/>
    </source>
</evidence>
<feature type="transmembrane region" description="Helical" evidence="1">
    <location>
        <begin position="141"/>
        <end position="160"/>
    </location>
</feature>
<feature type="transmembrane region" description="Helical" evidence="1">
    <location>
        <begin position="88"/>
        <end position="121"/>
    </location>
</feature>
<feature type="transmembrane region" description="Helical" evidence="1">
    <location>
        <begin position="34"/>
        <end position="58"/>
    </location>
</feature>
<proteinExistence type="predicted"/>
<gene>
    <name evidence="2" type="primary">citN</name>
    <name evidence="2" type="ORF">NCTC13105_00936</name>
</gene>